<gene>
    <name evidence="1" type="ORF">HPB49_024596</name>
</gene>
<organism evidence="1 2">
    <name type="scientific">Dermacentor silvarum</name>
    <name type="common">Tick</name>
    <dbReference type="NCBI Taxonomy" id="543639"/>
    <lineage>
        <taxon>Eukaryota</taxon>
        <taxon>Metazoa</taxon>
        <taxon>Ecdysozoa</taxon>
        <taxon>Arthropoda</taxon>
        <taxon>Chelicerata</taxon>
        <taxon>Arachnida</taxon>
        <taxon>Acari</taxon>
        <taxon>Parasitiformes</taxon>
        <taxon>Ixodida</taxon>
        <taxon>Ixodoidea</taxon>
        <taxon>Ixodidae</taxon>
        <taxon>Rhipicephalinae</taxon>
        <taxon>Dermacentor</taxon>
    </lineage>
</organism>
<evidence type="ECO:0000313" key="1">
    <source>
        <dbReference type="EMBL" id="KAH7942490.1"/>
    </source>
</evidence>
<sequence>MKKKYRPQCGALKLSQVKESNPLVTRRLGDLNTPFANATWSDALNTLPAKFPAFTASSYVQVRDEPLLYAALGAMSSVNLERARLYAIVLLLAQVIRYRYILGVSSRALTYECLSTTGSHFPTVFLPWSYGTLVERDTPHKLRQMADIMKESFRAEVGLYGADLGHWSVTIVGESKESYYNATRRVTPSVSGKPAPYGEASFLVNVVRARADSVGQEWDDDGDVDRQLRGSLQFKPSSPSPNRQATHVVIMSAALLADPFFIGDPALPELDYGTVGVRLLAQWLNAELRSNTPMREMIANFSPPCPPGDAEKDPIFDIAGEGKQTANQTPYANSADVTTELALRTALAASRATRLQPQRKSAASSSQTAEREVLGEEEAWLLRDRVFFWRFCHSLCGDARQAGLCDHVIPRVTGFAKVFACDPAESACVSAAGAVRLDTPFYLS</sequence>
<accession>A0ACB8CI79</accession>
<proteinExistence type="predicted"/>
<name>A0ACB8CI79_DERSI</name>
<dbReference type="EMBL" id="CM023476">
    <property type="protein sequence ID" value="KAH7942490.1"/>
    <property type="molecule type" value="Genomic_DNA"/>
</dbReference>
<evidence type="ECO:0000313" key="2">
    <source>
        <dbReference type="Proteomes" id="UP000821865"/>
    </source>
</evidence>
<reference evidence="1" key="1">
    <citation type="submission" date="2020-05" db="EMBL/GenBank/DDBJ databases">
        <title>Large-scale comparative analyses of tick genomes elucidate their genetic diversity and vector capacities.</title>
        <authorList>
            <person name="Jia N."/>
            <person name="Wang J."/>
            <person name="Shi W."/>
            <person name="Du L."/>
            <person name="Sun Y."/>
            <person name="Zhan W."/>
            <person name="Jiang J."/>
            <person name="Wang Q."/>
            <person name="Zhang B."/>
            <person name="Ji P."/>
            <person name="Sakyi L.B."/>
            <person name="Cui X."/>
            <person name="Yuan T."/>
            <person name="Jiang B."/>
            <person name="Yang W."/>
            <person name="Lam T.T.-Y."/>
            <person name="Chang Q."/>
            <person name="Ding S."/>
            <person name="Wang X."/>
            <person name="Zhu J."/>
            <person name="Ruan X."/>
            <person name="Zhao L."/>
            <person name="Wei J."/>
            <person name="Que T."/>
            <person name="Du C."/>
            <person name="Cheng J."/>
            <person name="Dai P."/>
            <person name="Han X."/>
            <person name="Huang E."/>
            <person name="Gao Y."/>
            <person name="Liu J."/>
            <person name="Shao H."/>
            <person name="Ye R."/>
            <person name="Li L."/>
            <person name="Wei W."/>
            <person name="Wang X."/>
            <person name="Wang C."/>
            <person name="Yang T."/>
            <person name="Huo Q."/>
            <person name="Li W."/>
            <person name="Guo W."/>
            <person name="Chen H."/>
            <person name="Zhou L."/>
            <person name="Ni X."/>
            <person name="Tian J."/>
            <person name="Zhou Y."/>
            <person name="Sheng Y."/>
            <person name="Liu T."/>
            <person name="Pan Y."/>
            <person name="Xia L."/>
            <person name="Li J."/>
            <person name="Zhao F."/>
            <person name="Cao W."/>
        </authorList>
    </citation>
    <scope>NUCLEOTIDE SEQUENCE</scope>
    <source>
        <strain evidence="1">Dsil-2018</strain>
    </source>
</reference>
<dbReference type="Proteomes" id="UP000821865">
    <property type="component" value="Chromosome 7"/>
</dbReference>
<protein>
    <submittedName>
        <fullName evidence="1">Uncharacterized protein</fullName>
    </submittedName>
</protein>
<keyword evidence="2" id="KW-1185">Reference proteome</keyword>
<comment type="caution">
    <text evidence="1">The sequence shown here is derived from an EMBL/GenBank/DDBJ whole genome shotgun (WGS) entry which is preliminary data.</text>
</comment>